<evidence type="ECO:0000313" key="9">
    <source>
        <dbReference type="EMBL" id="TXK52856.1"/>
    </source>
</evidence>
<name>A0A5C8KBT0_9BACT</name>
<dbReference type="Gene3D" id="2.40.160.60">
    <property type="entry name" value="Outer membrane protein transport protein (OMPP1/FadL/TodX)"/>
    <property type="match status" value="1"/>
</dbReference>
<dbReference type="RefSeq" id="WP_147919760.1">
    <property type="nucleotide sequence ID" value="NZ_VRTY01000001.1"/>
</dbReference>
<evidence type="ECO:0000256" key="1">
    <source>
        <dbReference type="ARBA" id="ARBA00004571"/>
    </source>
</evidence>
<comment type="caution">
    <text evidence="9">The sequence shown here is derived from an EMBL/GenBank/DDBJ whole genome shotgun (WGS) entry which is preliminary data.</text>
</comment>
<dbReference type="GO" id="GO:0015483">
    <property type="term" value="F:long-chain fatty acid transporting porin activity"/>
    <property type="evidence" value="ECO:0007669"/>
    <property type="project" value="TreeGrafter"/>
</dbReference>
<evidence type="ECO:0000256" key="8">
    <source>
        <dbReference type="SAM" id="SignalP"/>
    </source>
</evidence>
<dbReference type="Proteomes" id="UP000321926">
    <property type="component" value="Unassembled WGS sequence"/>
</dbReference>
<sequence length="519" mass="56737">MSNKIVSASLALLLGWSGTAFAQSEVDALRYTQLGISGSARIQGIGGAQSALGADISSMFVNPAGLGMFRRSEITVSPGFSTANANTRIANPDSYFGPNVSDSRNSIGIPQAGIVFSERKADNDGSDWRGTSIGLSITRLNNFNQQISYRNTTEPPNTIVDYFAEQANIFGRDKVDLDAEYDTGLSTFEGLAYGTYLINFNDVYGNPTQNADPIYSLGSIDQQEQTKRRGSQNQFDIGVGTSYKEKLYLGASVGIISTNFEQERIFRESGYYIERLNENDEIESDGNYSLALRDHYTSRGAGINLKLGAIYRFNDALRLGASIQTPTSFSFDESYSTSLAVDYTGSSRITESIIPGQSSYGLTTPFRATGGLAYFINKYGFISADVEYVNYAGMRFRERDSDFGGSGNYFGTINTRIKDTYQSAVNVRIGAEARYEVFRFRAGYAHGGNPYKAAGLDGSTSTFSLGTGIRLQNYFVDVAYTNTSLGTAYSPYTFDTGTSPEIDIDNRFNNVVFTLGFNF</sequence>
<evidence type="ECO:0000256" key="4">
    <source>
        <dbReference type="ARBA" id="ARBA00022692"/>
    </source>
</evidence>
<dbReference type="PANTHER" id="PTHR35093">
    <property type="entry name" value="OUTER MEMBRANE PROTEIN NMB0088-RELATED"/>
    <property type="match status" value="1"/>
</dbReference>
<dbReference type="EMBL" id="VRTY01000001">
    <property type="protein sequence ID" value="TXK52856.1"/>
    <property type="molecule type" value="Genomic_DNA"/>
</dbReference>
<organism evidence="9 10">
    <name type="scientific">Pontibacter qinzhouensis</name>
    <dbReference type="NCBI Taxonomy" id="2603253"/>
    <lineage>
        <taxon>Bacteria</taxon>
        <taxon>Pseudomonadati</taxon>
        <taxon>Bacteroidota</taxon>
        <taxon>Cytophagia</taxon>
        <taxon>Cytophagales</taxon>
        <taxon>Hymenobacteraceae</taxon>
        <taxon>Pontibacter</taxon>
    </lineage>
</organism>
<feature type="signal peptide" evidence="8">
    <location>
        <begin position="1"/>
        <end position="22"/>
    </location>
</feature>
<keyword evidence="4" id="KW-0812">Transmembrane</keyword>
<reference evidence="9 10" key="1">
    <citation type="submission" date="2019-08" db="EMBL/GenBank/DDBJ databases">
        <authorList>
            <person name="Shi S."/>
        </authorList>
    </citation>
    <scope>NUCLEOTIDE SEQUENCE [LARGE SCALE GENOMIC DNA]</scope>
    <source>
        <strain evidence="9 10">GY10130</strain>
    </source>
</reference>
<dbReference type="PANTHER" id="PTHR35093:SF8">
    <property type="entry name" value="OUTER MEMBRANE PROTEIN NMB0088-RELATED"/>
    <property type="match status" value="1"/>
</dbReference>
<protein>
    <recommendedName>
        <fullName evidence="11">Transporter</fullName>
    </recommendedName>
</protein>
<dbReference type="SUPFAM" id="SSF56935">
    <property type="entry name" value="Porins"/>
    <property type="match status" value="1"/>
</dbReference>
<evidence type="ECO:0000256" key="5">
    <source>
        <dbReference type="ARBA" id="ARBA00022729"/>
    </source>
</evidence>
<keyword evidence="3" id="KW-1134">Transmembrane beta strand</keyword>
<evidence type="ECO:0000256" key="7">
    <source>
        <dbReference type="ARBA" id="ARBA00023237"/>
    </source>
</evidence>
<keyword evidence="10" id="KW-1185">Reference proteome</keyword>
<feature type="chain" id="PRO_5022660966" description="Transporter" evidence="8">
    <location>
        <begin position="23"/>
        <end position="519"/>
    </location>
</feature>
<evidence type="ECO:0000256" key="3">
    <source>
        <dbReference type="ARBA" id="ARBA00022452"/>
    </source>
</evidence>
<keyword evidence="7" id="KW-0998">Cell outer membrane</keyword>
<comment type="subcellular location">
    <subcellularLocation>
        <location evidence="1">Cell outer membrane</location>
        <topology evidence="1">Multi-pass membrane protein</topology>
    </subcellularLocation>
</comment>
<keyword evidence="5 8" id="KW-0732">Signal</keyword>
<comment type="similarity">
    <text evidence="2">Belongs to the OmpP1/FadL family.</text>
</comment>
<dbReference type="AlphaFoldDB" id="A0A5C8KBT0"/>
<gene>
    <name evidence="9" type="ORF">FVR03_00335</name>
</gene>
<evidence type="ECO:0000313" key="10">
    <source>
        <dbReference type="Proteomes" id="UP000321926"/>
    </source>
</evidence>
<evidence type="ECO:0008006" key="11">
    <source>
        <dbReference type="Google" id="ProtNLM"/>
    </source>
</evidence>
<proteinExistence type="inferred from homology"/>
<accession>A0A5C8KBT0</accession>
<keyword evidence="6" id="KW-0472">Membrane</keyword>
<evidence type="ECO:0000256" key="6">
    <source>
        <dbReference type="ARBA" id="ARBA00023136"/>
    </source>
</evidence>
<evidence type="ECO:0000256" key="2">
    <source>
        <dbReference type="ARBA" id="ARBA00008163"/>
    </source>
</evidence>
<dbReference type="OrthoDB" id="9765571at2"/>
<dbReference type="GO" id="GO:0009279">
    <property type="term" value="C:cell outer membrane"/>
    <property type="evidence" value="ECO:0007669"/>
    <property type="project" value="UniProtKB-SubCell"/>
</dbReference>
<dbReference type="InterPro" id="IPR005017">
    <property type="entry name" value="OMPP1/FadL/TodX"/>
</dbReference>